<evidence type="ECO:0000313" key="1">
    <source>
        <dbReference type="EMBL" id="TBC15713.1"/>
    </source>
</evidence>
<evidence type="ECO:0000313" key="2">
    <source>
        <dbReference type="Proteomes" id="UP000294215"/>
    </source>
</evidence>
<gene>
    <name evidence="1" type="ORF">ELH40_12660</name>
</gene>
<sequence length="98" mass="11046">MMDAISQIDQLIEAARRQLDGLVALRADMAGEPGSEVESFTDHDFAPCNLIELPLAAQRFEVSKDTLRKWCREYGCGVKRGSRWLVSVPRVRARLGRN</sequence>
<dbReference type="AlphaFoldDB" id="A0AB38I4F0"/>
<dbReference type="Proteomes" id="UP000294215">
    <property type="component" value="Unassembled WGS sequence"/>
</dbReference>
<dbReference type="EMBL" id="SIMR01000001">
    <property type="protein sequence ID" value="TBC15713.1"/>
    <property type="molecule type" value="Genomic_DNA"/>
</dbReference>
<proteinExistence type="predicted"/>
<reference evidence="1 2" key="1">
    <citation type="submission" date="2019-02" db="EMBL/GenBank/DDBJ databases">
        <title>The genomic architecture of introgression among sibling species of bacteria.</title>
        <authorList>
            <person name="Cavassim M.I.A."/>
            <person name="Moeskjaer S."/>
            <person name="Moslemi C."/>
            <person name="Fields B."/>
            <person name="Bachmann A."/>
            <person name="Vilhjalmsson B."/>
            <person name="Schierup M.H."/>
            <person name="Young J.P.W."/>
            <person name="Andersen S.U."/>
        </authorList>
    </citation>
    <scope>NUCLEOTIDE SEQUENCE [LARGE SCALE GENOMIC DNA]</scope>
    <source>
        <strain evidence="1 2">SM92</strain>
    </source>
</reference>
<organism evidence="1 2">
    <name type="scientific">Rhizobium ruizarguesonis</name>
    <dbReference type="NCBI Taxonomy" id="2081791"/>
    <lineage>
        <taxon>Bacteria</taxon>
        <taxon>Pseudomonadati</taxon>
        <taxon>Pseudomonadota</taxon>
        <taxon>Alphaproteobacteria</taxon>
        <taxon>Hyphomicrobiales</taxon>
        <taxon>Rhizobiaceae</taxon>
        <taxon>Rhizobium/Agrobacterium group</taxon>
        <taxon>Rhizobium</taxon>
    </lineage>
</organism>
<dbReference type="RefSeq" id="WP_130700106.1">
    <property type="nucleotide sequence ID" value="NZ_CP140840.1"/>
</dbReference>
<name>A0AB38I4F0_9HYPH</name>
<evidence type="ECO:0008006" key="3">
    <source>
        <dbReference type="Google" id="ProtNLM"/>
    </source>
</evidence>
<protein>
    <recommendedName>
        <fullName evidence="3">Helix-turn-helix domain-containing protein</fullName>
    </recommendedName>
</protein>
<comment type="caution">
    <text evidence="1">The sequence shown here is derived from an EMBL/GenBank/DDBJ whole genome shotgun (WGS) entry which is preliminary data.</text>
</comment>
<accession>A0AB38I4F0</accession>